<feature type="non-terminal residue" evidence="1">
    <location>
        <position position="82"/>
    </location>
</feature>
<organism evidence="1 2">
    <name type="scientific">Dentiscutata erythropus</name>
    <dbReference type="NCBI Taxonomy" id="1348616"/>
    <lineage>
        <taxon>Eukaryota</taxon>
        <taxon>Fungi</taxon>
        <taxon>Fungi incertae sedis</taxon>
        <taxon>Mucoromycota</taxon>
        <taxon>Glomeromycotina</taxon>
        <taxon>Glomeromycetes</taxon>
        <taxon>Diversisporales</taxon>
        <taxon>Gigasporaceae</taxon>
        <taxon>Dentiscutata</taxon>
    </lineage>
</organism>
<sequence length="82" mass="9347">TFSKPPLFVITVNFFQKLNTGPLRYFVITRPVLNRLKVDEMLQNTDIRPSCHRPIGIISDKNVLAVNAFFSENSSLLVIVLE</sequence>
<name>A0A9N9P4J1_9GLOM</name>
<dbReference type="AlphaFoldDB" id="A0A9N9P4J1"/>
<reference evidence="1" key="1">
    <citation type="submission" date="2021-06" db="EMBL/GenBank/DDBJ databases">
        <authorList>
            <person name="Kallberg Y."/>
            <person name="Tangrot J."/>
            <person name="Rosling A."/>
        </authorList>
    </citation>
    <scope>NUCLEOTIDE SEQUENCE</scope>
    <source>
        <strain evidence="1">MA453B</strain>
    </source>
</reference>
<dbReference type="EMBL" id="CAJVPY010026867">
    <property type="protein sequence ID" value="CAG8790373.1"/>
    <property type="molecule type" value="Genomic_DNA"/>
</dbReference>
<accession>A0A9N9P4J1</accession>
<protein>
    <submittedName>
        <fullName evidence="1">19778_t:CDS:1</fullName>
    </submittedName>
</protein>
<feature type="non-terminal residue" evidence="1">
    <location>
        <position position="1"/>
    </location>
</feature>
<comment type="caution">
    <text evidence="1">The sequence shown here is derived from an EMBL/GenBank/DDBJ whole genome shotgun (WGS) entry which is preliminary data.</text>
</comment>
<proteinExistence type="predicted"/>
<evidence type="ECO:0000313" key="2">
    <source>
        <dbReference type="Proteomes" id="UP000789405"/>
    </source>
</evidence>
<evidence type="ECO:0000313" key="1">
    <source>
        <dbReference type="EMBL" id="CAG8790373.1"/>
    </source>
</evidence>
<gene>
    <name evidence="1" type="ORF">DERYTH_LOCUS21299</name>
</gene>
<keyword evidence="2" id="KW-1185">Reference proteome</keyword>
<dbReference type="Proteomes" id="UP000789405">
    <property type="component" value="Unassembled WGS sequence"/>
</dbReference>